<name>A0A484H9D6_9ZZZZ</name>
<keyword evidence="6 13" id="KW-0812">Transmembrane</keyword>
<evidence type="ECO:0000256" key="8">
    <source>
        <dbReference type="ARBA" id="ARBA00022989"/>
    </source>
</evidence>
<sequence>MLGYRVASAIVMLPPVVTAIWLGAPLFDMLTILFAVIMAWEWNTMAKGRGADIAMPFFGVAATITAAIDYVMLSLVVVIGGATLVWLRTGNKWPAVGILYTALPCIALVWLRAADGPETLLWLFLVVWVTDITAYGVGRWIGGPRLAPSVSPGKTWAGAIGGLVAAMGVGGEVAVLLDLAAPWILVAASAGTSVVAQIGDLAESKLKRHFGVKDSGRLIPGHGGVLDRVDGVLAVAPVVAGAVLISGGGVRLWG</sequence>
<evidence type="ECO:0000256" key="9">
    <source>
        <dbReference type="ARBA" id="ARBA00023098"/>
    </source>
</evidence>
<dbReference type="PROSITE" id="PS01315">
    <property type="entry name" value="CDS"/>
    <property type="match status" value="1"/>
</dbReference>
<feature type="transmembrane region" description="Helical" evidence="13">
    <location>
        <begin position="184"/>
        <end position="202"/>
    </location>
</feature>
<evidence type="ECO:0000256" key="7">
    <source>
        <dbReference type="ARBA" id="ARBA00022695"/>
    </source>
</evidence>
<gene>
    <name evidence="14" type="ORF">RIEGSTA812A_PEG_926</name>
</gene>
<feature type="transmembrane region" description="Helical" evidence="13">
    <location>
        <begin position="93"/>
        <end position="113"/>
    </location>
</feature>
<feature type="transmembrane region" description="Helical" evidence="13">
    <location>
        <begin position="120"/>
        <end position="141"/>
    </location>
</feature>
<comment type="similarity">
    <text evidence="2">Belongs to the CDS family.</text>
</comment>
<keyword evidence="7 14" id="KW-0548">Nucleotidyltransferase</keyword>
<keyword evidence="9" id="KW-0443">Lipid metabolism</keyword>
<dbReference type="AlphaFoldDB" id="A0A484H9D6"/>
<evidence type="ECO:0000256" key="6">
    <source>
        <dbReference type="ARBA" id="ARBA00022692"/>
    </source>
</evidence>
<dbReference type="GO" id="GO:0005886">
    <property type="term" value="C:plasma membrane"/>
    <property type="evidence" value="ECO:0007669"/>
    <property type="project" value="UniProtKB-SubCell"/>
</dbReference>
<evidence type="ECO:0000256" key="13">
    <source>
        <dbReference type="SAM" id="Phobius"/>
    </source>
</evidence>
<feature type="transmembrane region" description="Helical" evidence="13">
    <location>
        <begin position="20"/>
        <end position="42"/>
    </location>
</feature>
<accession>A0A484H9D6</accession>
<evidence type="ECO:0000256" key="1">
    <source>
        <dbReference type="ARBA" id="ARBA00004651"/>
    </source>
</evidence>
<evidence type="ECO:0000256" key="10">
    <source>
        <dbReference type="ARBA" id="ARBA00023136"/>
    </source>
</evidence>
<dbReference type="GO" id="GO:0004605">
    <property type="term" value="F:phosphatidate cytidylyltransferase activity"/>
    <property type="evidence" value="ECO:0007669"/>
    <property type="project" value="UniProtKB-EC"/>
</dbReference>
<protein>
    <submittedName>
        <fullName evidence="14">Phosphatidate cytidylyltransferase</fullName>
        <ecNumber evidence="14">2.7.7.41</ecNumber>
    </submittedName>
</protein>
<keyword evidence="5 14" id="KW-0808">Transferase</keyword>
<reference evidence="14" key="1">
    <citation type="submission" date="2018-10" db="EMBL/GenBank/DDBJ databases">
        <authorList>
            <person name="Gruber-Vodicka H."/>
            <person name="Jaeckle O."/>
        </authorList>
    </citation>
    <scope>NUCLEOTIDE SEQUENCE</scope>
</reference>
<feature type="transmembrane region" description="Helical" evidence="13">
    <location>
        <begin position="156"/>
        <end position="177"/>
    </location>
</feature>
<keyword evidence="11" id="KW-0594">Phospholipid biosynthesis</keyword>
<evidence type="ECO:0000256" key="4">
    <source>
        <dbReference type="ARBA" id="ARBA00022516"/>
    </source>
</evidence>
<evidence type="ECO:0000256" key="2">
    <source>
        <dbReference type="ARBA" id="ARBA00010185"/>
    </source>
</evidence>
<keyword evidence="3" id="KW-1003">Cell membrane</keyword>
<proteinExistence type="inferred from homology"/>
<comment type="subcellular location">
    <subcellularLocation>
        <location evidence="1">Cell membrane</location>
        <topology evidence="1">Multi-pass membrane protein</topology>
    </subcellularLocation>
</comment>
<evidence type="ECO:0000256" key="5">
    <source>
        <dbReference type="ARBA" id="ARBA00022679"/>
    </source>
</evidence>
<evidence type="ECO:0000256" key="12">
    <source>
        <dbReference type="ARBA" id="ARBA00023264"/>
    </source>
</evidence>
<dbReference type="Pfam" id="PF01148">
    <property type="entry name" value="CTP_transf_1"/>
    <property type="match status" value="1"/>
</dbReference>
<feature type="transmembrane region" description="Helical" evidence="13">
    <location>
        <begin position="54"/>
        <end position="87"/>
    </location>
</feature>
<dbReference type="EC" id="2.7.7.41" evidence="14"/>
<feature type="transmembrane region" description="Helical" evidence="13">
    <location>
        <begin position="232"/>
        <end position="253"/>
    </location>
</feature>
<keyword evidence="8 13" id="KW-1133">Transmembrane helix</keyword>
<dbReference type="PANTHER" id="PTHR46382">
    <property type="entry name" value="PHOSPHATIDATE CYTIDYLYLTRANSFERASE"/>
    <property type="match status" value="1"/>
</dbReference>
<dbReference type="PANTHER" id="PTHR46382:SF1">
    <property type="entry name" value="PHOSPHATIDATE CYTIDYLYLTRANSFERASE"/>
    <property type="match status" value="1"/>
</dbReference>
<evidence type="ECO:0000313" key="14">
    <source>
        <dbReference type="EMBL" id="VBB69453.1"/>
    </source>
</evidence>
<evidence type="ECO:0000256" key="3">
    <source>
        <dbReference type="ARBA" id="ARBA00022475"/>
    </source>
</evidence>
<keyword evidence="4" id="KW-0444">Lipid biosynthesis</keyword>
<dbReference type="InterPro" id="IPR000374">
    <property type="entry name" value="PC_trans"/>
</dbReference>
<keyword evidence="12" id="KW-1208">Phospholipid metabolism</keyword>
<keyword evidence="10 13" id="KW-0472">Membrane</keyword>
<organism evidence="14">
    <name type="scientific">invertebrate metagenome</name>
    <dbReference type="NCBI Taxonomy" id="1711999"/>
    <lineage>
        <taxon>unclassified sequences</taxon>
        <taxon>metagenomes</taxon>
        <taxon>organismal metagenomes</taxon>
    </lineage>
</organism>
<dbReference type="GO" id="GO:0016024">
    <property type="term" value="P:CDP-diacylglycerol biosynthetic process"/>
    <property type="evidence" value="ECO:0007669"/>
    <property type="project" value="TreeGrafter"/>
</dbReference>
<evidence type="ECO:0000256" key="11">
    <source>
        <dbReference type="ARBA" id="ARBA00023209"/>
    </source>
</evidence>
<dbReference type="EMBL" id="LR026963">
    <property type="protein sequence ID" value="VBB69453.1"/>
    <property type="molecule type" value="Genomic_DNA"/>
</dbReference>